<reference evidence="5 6" key="1">
    <citation type="submission" date="2016-10" db="EMBL/GenBank/DDBJ databases">
        <authorList>
            <person name="de Groot N.N."/>
        </authorList>
    </citation>
    <scope>NUCLEOTIDE SEQUENCE [LARGE SCALE GENOMIC DNA]</scope>
    <source>
        <strain evidence="5 6">CGMCC 4.2022</strain>
    </source>
</reference>
<dbReference type="InterPro" id="IPR018060">
    <property type="entry name" value="HTH_AraC"/>
</dbReference>
<feature type="domain" description="HTH araC/xylS-type" evidence="4">
    <location>
        <begin position="177"/>
        <end position="274"/>
    </location>
</feature>
<dbReference type="Gene3D" id="1.10.10.60">
    <property type="entry name" value="Homeodomain-like"/>
    <property type="match status" value="2"/>
</dbReference>
<dbReference type="GO" id="GO:0003700">
    <property type="term" value="F:DNA-binding transcription factor activity"/>
    <property type="evidence" value="ECO:0007669"/>
    <property type="project" value="InterPro"/>
</dbReference>
<organism evidence="5 6">
    <name type="scientific">Actinacidiphila guanduensis</name>
    <dbReference type="NCBI Taxonomy" id="310781"/>
    <lineage>
        <taxon>Bacteria</taxon>
        <taxon>Bacillati</taxon>
        <taxon>Actinomycetota</taxon>
        <taxon>Actinomycetes</taxon>
        <taxon>Kitasatosporales</taxon>
        <taxon>Streptomycetaceae</taxon>
        <taxon>Actinacidiphila</taxon>
    </lineage>
</organism>
<proteinExistence type="predicted"/>
<accession>A0A1H0C7J4</accession>
<evidence type="ECO:0000313" key="5">
    <source>
        <dbReference type="EMBL" id="SDN53864.1"/>
    </source>
</evidence>
<protein>
    <submittedName>
        <fullName evidence="5">AraC-type DNA-binding protein</fullName>
    </submittedName>
</protein>
<dbReference type="Proteomes" id="UP000199341">
    <property type="component" value="Unassembled WGS sequence"/>
</dbReference>
<dbReference type="STRING" id="310781.SAMN05216259_104451"/>
<dbReference type="EMBL" id="FNIE01000004">
    <property type="protein sequence ID" value="SDN53864.1"/>
    <property type="molecule type" value="Genomic_DNA"/>
</dbReference>
<dbReference type="InterPro" id="IPR003313">
    <property type="entry name" value="AraC-bd"/>
</dbReference>
<dbReference type="PROSITE" id="PS01124">
    <property type="entry name" value="HTH_ARAC_FAMILY_2"/>
    <property type="match status" value="1"/>
</dbReference>
<name>A0A1H0C7J4_9ACTN</name>
<keyword evidence="2 5" id="KW-0238">DNA-binding</keyword>
<dbReference type="InterPro" id="IPR037923">
    <property type="entry name" value="HTH-like"/>
</dbReference>
<dbReference type="RefSeq" id="WP_093784199.1">
    <property type="nucleotide sequence ID" value="NZ_FNIE01000004.1"/>
</dbReference>
<evidence type="ECO:0000256" key="1">
    <source>
        <dbReference type="ARBA" id="ARBA00023015"/>
    </source>
</evidence>
<gene>
    <name evidence="5" type="ORF">SAMN05216259_104451</name>
</gene>
<dbReference type="PANTHER" id="PTHR46796">
    <property type="entry name" value="HTH-TYPE TRANSCRIPTIONAL ACTIVATOR RHAS-RELATED"/>
    <property type="match status" value="1"/>
</dbReference>
<evidence type="ECO:0000256" key="2">
    <source>
        <dbReference type="ARBA" id="ARBA00023125"/>
    </source>
</evidence>
<dbReference type="PANTHER" id="PTHR46796:SF2">
    <property type="entry name" value="TRANSCRIPTIONAL REGULATORY PROTEIN"/>
    <property type="match status" value="1"/>
</dbReference>
<keyword evidence="1" id="KW-0805">Transcription regulation</keyword>
<dbReference type="InterPro" id="IPR050204">
    <property type="entry name" value="AraC_XylS_family_regulators"/>
</dbReference>
<dbReference type="Pfam" id="PF02311">
    <property type="entry name" value="AraC_binding"/>
    <property type="match status" value="1"/>
</dbReference>
<dbReference type="GO" id="GO:0043565">
    <property type="term" value="F:sequence-specific DNA binding"/>
    <property type="evidence" value="ECO:0007669"/>
    <property type="project" value="InterPro"/>
</dbReference>
<dbReference type="Pfam" id="PF12833">
    <property type="entry name" value="HTH_18"/>
    <property type="match status" value="1"/>
</dbReference>
<dbReference type="OrthoDB" id="3172070at2"/>
<sequence length="278" mass="29474">MSPTRPQTETAHFWQPAALPGVDLLRARYIGHTFGKHTHDGYVLAAITGGVEAFHYRGGLEVAPAGSVALVEPDRVHTGHAGVAGGWSYRVLYPGADQVAAVAAEIGAAPGTPGFAAAVVADPELVGLIVRTHRSAERDQALAAGTFLRLALARAVRLHSSQRFTRTAPQAGREAARAARDLLAARLTQPPALEELAAAVGTRPFPLLRAFRAAYGLPPHAWLTQHRVRTARGLLDAGEPPAAVAVAVGFVDQAHLTRHFRRIVGVPPGAYRRARRTA</sequence>
<keyword evidence="6" id="KW-1185">Reference proteome</keyword>
<dbReference type="InterPro" id="IPR009057">
    <property type="entry name" value="Homeodomain-like_sf"/>
</dbReference>
<dbReference type="AlphaFoldDB" id="A0A1H0C7J4"/>
<dbReference type="SMART" id="SM00342">
    <property type="entry name" value="HTH_ARAC"/>
    <property type="match status" value="1"/>
</dbReference>
<evidence type="ECO:0000313" key="6">
    <source>
        <dbReference type="Proteomes" id="UP000199341"/>
    </source>
</evidence>
<evidence type="ECO:0000256" key="3">
    <source>
        <dbReference type="ARBA" id="ARBA00023163"/>
    </source>
</evidence>
<keyword evidence="3" id="KW-0804">Transcription</keyword>
<dbReference type="SUPFAM" id="SSF46689">
    <property type="entry name" value="Homeodomain-like"/>
    <property type="match status" value="2"/>
</dbReference>
<evidence type="ECO:0000259" key="4">
    <source>
        <dbReference type="PROSITE" id="PS01124"/>
    </source>
</evidence>
<dbReference type="SUPFAM" id="SSF51215">
    <property type="entry name" value="Regulatory protein AraC"/>
    <property type="match status" value="1"/>
</dbReference>